<accession>A0A9Q3BQY1</accession>
<protein>
    <submittedName>
        <fullName evidence="1">Uncharacterized protein</fullName>
    </submittedName>
</protein>
<dbReference type="OrthoDB" id="2506685at2759"/>
<proteinExistence type="predicted"/>
<keyword evidence="2" id="KW-1185">Reference proteome</keyword>
<comment type="caution">
    <text evidence="1">The sequence shown here is derived from an EMBL/GenBank/DDBJ whole genome shotgun (WGS) entry which is preliminary data.</text>
</comment>
<evidence type="ECO:0000313" key="2">
    <source>
        <dbReference type="Proteomes" id="UP000765509"/>
    </source>
</evidence>
<name>A0A9Q3BQY1_9BASI</name>
<reference evidence="1" key="1">
    <citation type="submission" date="2021-03" db="EMBL/GenBank/DDBJ databases">
        <title>Draft genome sequence of rust myrtle Austropuccinia psidii MF-1, a brazilian biotype.</title>
        <authorList>
            <person name="Quecine M.C."/>
            <person name="Pachon D.M.R."/>
            <person name="Bonatelli M.L."/>
            <person name="Correr F.H."/>
            <person name="Franceschini L.M."/>
            <person name="Leite T.F."/>
            <person name="Margarido G.R.A."/>
            <person name="Almeida C.A."/>
            <person name="Ferrarezi J.A."/>
            <person name="Labate C.A."/>
        </authorList>
    </citation>
    <scope>NUCLEOTIDE SEQUENCE</scope>
    <source>
        <strain evidence="1">MF-1</strain>
    </source>
</reference>
<evidence type="ECO:0000313" key="1">
    <source>
        <dbReference type="EMBL" id="MBW0469535.1"/>
    </source>
</evidence>
<dbReference type="EMBL" id="AVOT02002215">
    <property type="protein sequence ID" value="MBW0469535.1"/>
    <property type="molecule type" value="Genomic_DNA"/>
</dbReference>
<dbReference type="AlphaFoldDB" id="A0A9Q3BQY1"/>
<gene>
    <name evidence="1" type="ORF">O181_009250</name>
</gene>
<sequence length="99" mass="11768">MVEFLDGDYIIPRLEILKLYIGQYLESKVLIQQREYKQVKQQENKASFEEEIWEKFLKKMTDLTQKIQNPQPQEHLSQDTGKQSVEEVFNQLTNLSGSF</sequence>
<organism evidence="1 2">
    <name type="scientific">Austropuccinia psidii MF-1</name>
    <dbReference type="NCBI Taxonomy" id="1389203"/>
    <lineage>
        <taxon>Eukaryota</taxon>
        <taxon>Fungi</taxon>
        <taxon>Dikarya</taxon>
        <taxon>Basidiomycota</taxon>
        <taxon>Pucciniomycotina</taxon>
        <taxon>Pucciniomycetes</taxon>
        <taxon>Pucciniales</taxon>
        <taxon>Sphaerophragmiaceae</taxon>
        <taxon>Austropuccinia</taxon>
    </lineage>
</organism>
<dbReference type="Proteomes" id="UP000765509">
    <property type="component" value="Unassembled WGS sequence"/>
</dbReference>